<accession>A0A6J5NAC1</accession>
<evidence type="ECO:0000256" key="1">
    <source>
        <dbReference type="ARBA" id="ARBA00003421"/>
    </source>
</evidence>
<keyword evidence="10" id="KW-1160">Virus entry into host cell</keyword>
<evidence type="ECO:0000256" key="2">
    <source>
        <dbReference type="ARBA" id="ARBA00004328"/>
    </source>
</evidence>
<dbReference type="Pfam" id="PF12236">
    <property type="entry name" value="Head-tail_con"/>
    <property type="match status" value="1"/>
</dbReference>
<dbReference type="GO" id="GO:0044423">
    <property type="term" value="C:virion component"/>
    <property type="evidence" value="ECO:0007669"/>
    <property type="project" value="UniProtKB-KW"/>
</dbReference>
<name>A0A6J5NAC1_9CAUD</name>
<evidence type="ECO:0000256" key="3">
    <source>
        <dbReference type="ARBA" id="ARBA00022470"/>
    </source>
</evidence>
<reference evidence="11" key="1">
    <citation type="submission" date="2020-04" db="EMBL/GenBank/DDBJ databases">
        <authorList>
            <person name="Chiriac C."/>
            <person name="Salcher M."/>
            <person name="Ghai R."/>
            <person name="Kavagutti S V."/>
        </authorList>
    </citation>
    <scope>NUCLEOTIDE SEQUENCE</scope>
</reference>
<dbReference type="GO" id="GO:0099002">
    <property type="term" value="P:symbiont genome ejection through host cell envelope, short tail mechanism"/>
    <property type="evidence" value="ECO:0007669"/>
    <property type="project" value="UniProtKB-KW"/>
</dbReference>
<keyword evidence="4" id="KW-1162">Viral penetration into host cytoplasm</keyword>
<keyword evidence="8" id="KW-1171">Viral genome ejection through host cell envelope</keyword>
<keyword evidence="5" id="KW-1188">Viral release from host cell</keyword>
<evidence type="ECO:0000256" key="6">
    <source>
        <dbReference type="ARBA" id="ARBA00022844"/>
    </source>
</evidence>
<organism evidence="11">
    <name type="scientific">uncultured Caudovirales phage</name>
    <dbReference type="NCBI Taxonomy" id="2100421"/>
    <lineage>
        <taxon>Viruses</taxon>
        <taxon>Duplodnaviria</taxon>
        <taxon>Heunggongvirae</taxon>
        <taxon>Uroviricota</taxon>
        <taxon>Caudoviricetes</taxon>
        <taxon>Peduoviridae</taxon>
        <taxon>Maltschvirus</taxon>
        <taxon>Maltschvirus maltsch</taxon>
    </lineage>
</organism>
<dbReference type="EMBL" id="LR796636">
    <property type="protein sequence ID" value="CAB4155512.1"/>
    <property type="molecule type" value="Genomic_DNA"/>
</dbReference>
<dbReference type="InterPro" id="IPR020991">
    <property type="entry name" value="Connector_podovirus"/>
</dbReference>
<protein>
    <submittedName>
        <fullName evidence="11">Head-to-tail connector protein, podovirus-type</fullName>
    </submittedName>
</protein>
<keyword evidence="9" id="KW-0231">Viral genome packaging</keyword>
<gene>
    <name evidence="11" type="ORF">UFOVP672_16</name>
</gene>
<evidence type="ECO:0000256" key="8">
    <source>
        <dbReference type="ARBA" id="ARBA00023009"/>
    </source>
</evidence>
<evidence type="ECO:0000256" key="5">
    <source>
        <dbReference type="ARBA" id="ARBA00022612"/>
    </source>
</evidence>
<comment type="function">
    <text evidence="1">Forms the portal vertex of the capsid. This portal plays critical roles in head assembly, genome packaging, neck/tail attachment, and genome ejection. The portal protein multimerizes as a single ring-shaped homododecamer arranged around a central channel.</text>
</comment>
<evidence type="ECO:0000256" key="7">
    <source>
        <dbReference type="ARBA" id="ARBA00022950"/>
    </source>
</evidence>
<proteinExistence type="predicted"/>
<evidence type="ECO:0000256" key="9">
    <source>
        <dbReference type="ARBA" id="ARBA00023219"/>
    </source>
</evidence>
<comment type="subcellular location">
    <subcellularLocation>
        <location evidence="2">Virion</location>
    </subcellularLocation>
</comment>
<evidence type="ECO:0000256" key="4">
    <source>
        <dbReference type="ARBA" id="ARBA00022595"/>
    </source>
</evidence>
<keyword evidence="7" id="KW-0118">Viral capsid assembly</keyword>
<evidence type="ECO:0000313" key="11">
    <source>
        <dbReference type="EMBL" id="CAB4155512.1"/>
    </source>
</evidence>
<keyword evidence="6" id="KW-0946">Virion</keyword>
<evidence type="ECO:0000256" key="10">
    <source>
        <dbReference type="ARBA" id="ARBA00023296"/>
    </source>
</evidence>
<keyword evidence="3" id="KW-1244">Viral short tail ejection system</keyword>
<sequence length="550" mass="61253">MLCERYDALLKIRAPWDTLWEEISRYVMPRRAPGQYGTLTPNNEKESRLFDTTAVQANMILANGCMAWMSPMEGAWFASVPQAHGGPAPDDLKQWHSTATERTRNKLAVSNFYTAIHEFYLDRSAFGTACLFQEPGKNNGINVQCWSCGTFVIDEDENGDVDTVVRSFKLTARQAVLKFGEGQCHELVRKAAADGGASAMKQFEFLHFIMPRTERDAEKQDAMNLPIASIYLDKENSHVCREGGYRKMPCQVSRYLEWGTGFGGLYGWSPSFAALPEARQVNFLQKMMDALAEKAAFPPVLAPEELEGEIDPNAFGVTYFSASMAAGAMPKEWMTQGRYDVGKDRVKERQEAINRAFHVDLFQMFSQLEKQMTAREVSERSSEKLIQFSPTFARLVTELFNPLLDNIYDIGFHLGWYPELPQSAADAPEWQVEYTSRIAQALRSLPVLAIHRMVEMLSAMAPLNPGVIDNVNFDEAIRLIGSVDSMPEGVMRPKAEVDKGRKAQADAQAKQMQMEQASVAAKAASDVGRIPAESPVGNIIASNLPGVQAA</sequence>